<evidence type="ECO:0000313" key="13">
    <source>
        <dbReference type="EMBL" id="KAK8890262.1"/>
    </source>
</evidence>
<accession>A0ABR2KHE8</accession>
<feature type="domain" description="XPG N-terminal" evidence="12">
    <location>
        <begin position="1"/>
        <end position="100"/>
    </location>
</feature>
<dbReference type="CDD" id="cd09857">
    <property type="entry name" value="PIN_EXO1"/>
    <property type="match status" value="1"/>
</dbReference>
<dbReference type="InterPro" id="IPR006086">
    <property type="entry name" value="XPG-I_dom"/>
</dbReference>
<dbReference type="PANTHER" id="PTHR11081:SF65">
    <property type="entry name" value="DNA DAMAGE-INDUCIBLE PROTEIN DIN7-RELATED"/>
    <property type="match status" value="1"/>
</dbReference>
<dbReference type="InterPro" id="IPR006084">
    <property type="entry name" value="XPG/Rad2"/>
</dbReference>
<dbReference type="InterPro" id="IPR019974">
    <property type="entry name" value="XPG_CS"/>
</dbReference>
<name>A0ABR2KHE8_9EUKA</name>
<dbReference type="SUPFAM" id="SSF47807">
    <property type="entry name" value="5' to 3' exonuclease, C-terminal subdomain"/>
    <property type="match status" value="1"/>
</dbReference>
<feature type="region of interest" description="Disordered" evidence="10">
    <location>
        <begin position="324"/>
        <end position="400"/>
    </location>
</feature>
<dbReference type="SMART" id="SM00279">
    <property type="entry name" value="HhH2"/>
    <property type="match status" value="1"/>
</dbReference>
<dbReference type="EMBL" id="JAPFFF010000005">
    <property type="protein sequence ID" value="KAK8890262.1"/>
    <property type="molecule type" value="Genomic_DNA"/>
</dbReference>
<evidence type="ECO:0000256" key="6">
    <source>
        <dbReference type="ARBA" id="ARBA00022801"/>
    </source>
</evidence>
<comment type="subcellular location">
    <subcellularLocation>
        <location evidence="2">Nucleus</location>
    </subcellularLocation>
</comment>
<dbReference type="Pfam" id="PF00752">
    <property type="entry name" value="XPG_N"/>
    <property type="match status" value="1"/>
</dbReference>
<dbReference type="InterPro" id="IPR008918">
    <property type="entry name" value="HhH2"/>
</dbReference>
<gene>
    <name evidence="13" type="ORF">M9Y10_035034</name>
</gene>
<dbReference type="InterPro" id="IPR044752">
    <property type="entry name" value="PIN-like_EXO1"/>
</dbReference>
<dbReference type="InterPro" id="IPR029060">
    <property type="entry name" value="PIN-like_dom_sf"/>
</dbReference>
<dbReference type="Pfam" id="PF00867">
    <property type="entry name" value="XPG_I"/>
    <property type="match status" value="1"/>
</dbReference>
<keyword evidence="3" id="KW-0540">Nuclease</keyword>
<protein>
    <recommendedName>
        <fullName evidence="15">Exonuclease 1</fullName>
    </recommendedName>
</protein>
<dbReference type="InterPro" id="IPR006085">
    <property type="entry name" value="XPG_DNA_repair_N"/>
</dbReference>
<comment type="caution">
    <text evidence="13">The sequence shown here is derived from an EMBL/GenBank/DDBJ whole genome shotgun (WGS) entry which is preliminary data.</text>
</comment>
<evidence type="ECO:0000256" key="8">
    <source>
        <dbReference type="ARBA" id="ARBA00023204"/>
    </source>
</evidence>
<evidence type="ECO:0000256" key="9">
    <source>
        <dbReference type="ARBA" id="ARBA00023242"/>
    </source>
</evidence>
<keyword evidence="8" id="KW-0234">DNA repair</keyword>
<evidence type="ECO:0000256" key="4">
    <source>
        <dbReference type="ARBA" id="ARBA00022723"/>
    </source>
</evidence>
<feature type="domain" description="XPG-I" evidence="11">
    <location>
        <begin position="139"/>
        <end position="208"/>
    </location>
</feature>
<dbReference type="PRINTS" id="PR00853">
    <property type="entry name" value="XPGRADSUPER"/>
</dbReference>
<evidence type="ECO:0000256" key="10">
    <source>
        <dbReference type="SAM" id="MobiDB-lite"/>
    </source>
</evidence>
<evidence type="ECO:0000256" key="3">
    <source>
        <dbReference type="ARBA" id="ARBA00022722"/>
    </source>
</evidence>
<keyword evidence="14" id="KW-1185">Reference proteome</keyword>
<keyword evidence="9" id="KW-0539">Nucleus</keyword>
<evidence type="ECO:0008006" key="15">
    <source>
        <dbReference type="Google" id="ProtNLM"/>
    </source>
</evidence>
<keyword evidence="7" id="KW-0460">Magnesium</keyword>
<dbReference type="PANTHER" id="PTHR11081">
    <property type="entry name" value="FLAP ENDONUCLEASE FAMILY MEMBER"/>
    <property type="match status" value="1"/>
</dbReference>
<sequence length="400" mass="45255">MGVQNLLPLVSPISNKNIHISTFKGKKVAIDGYVWLHRLSYRNAKEIVENPGSSCIVPFLMNRIKHLTENGLIPVVVFDGQPLPQKASTSNKRHQDRVEAKEKAIMLETHGYPELALSYYQKAVMITSETVYTWIQELRKKNIEYIVAPYEADAELAYLCRTNYVDCVMTEDSDLLAYQTPHILFKYDDYSQTVTSVKFDDVLSHLQIDADQFIAICCLSGCDYMEHINRLGIQTSLKMIREIKDPIELIISLRNGGKYKVPEQYETQLKNAMLTFKAQKVYDPRTKSLKNLTPVEESPEFLGPDIAEEILSPLVKGLIDTHSHQRIAPPSPPPIPVSESQPVATKNKFSGQNKSKSQYFNSYKSSSFSSPASSKNKKPQKSYSTRSINSYFQLASPKSS</sequence>
<reference evidence="13 14" key="1">
    <citation type="submission" date="2024-04" db="EMBL/GenBank/DDBJ databases">
        <title>Tritrichomonas musculus Genome.</title>
        <authorList>
            <person name="Alves-Ferreira E."/>
            <person name="Grigg M."/>
            <person name="Lorenzi H."/>
            <person name="Galac M."/>
        </authorList>
    </citation>
    <scope>NUCLEOTIDE SEQUENCE [LARGE SCALE GENOMIC DNA]</scope>
    <source>
        <strain evidence="13 14">EAF2021</strain>
    </source>
</reference>
<comment type="cofactor">
    <cofactor evidence="1">
        <name>Mg(2+)</name>
        <dbReference type="ChEBI" id="CHEBI:18420"/>
    </cofactor>
</comment>
<dbReference type="InterPro" id="IPR036279">
    <property type="entry name" value="5-3_exonuclease_C_sf"/>
</dbReference>
<organism evidence="13 14">
    <name type="scientific">Tritrichomonas musculus</name>
    <dbReference type="NCBI Taxonomy" id="1915356"/>
    <lineage>
        <taxon>Eukaryota</taxon>
        <taxon>Metamonada</taxon>
        <taxon>Parabasalia</taxon>
        <taxon>Tritrichomonadida</taxon>
        <taxon>Tritrichomonadidae</taxon>
        <taxon>Tritrichomonas</taxon>
    </lineage>
</organism>
<dbReference type="CDD" id="cd09901">
    <property type="entry name" value="H3TH_FEN1-like"/>
    <property type="match status" value="1"/>
</dbReference>
<feature type="compositionally biased region" description="Low complexity" evidence="10">
    <location>
        <begin position="354"/>
        <end position="374"/>
    </location>
</feature>
<evidence type="ECO:0000256" key="2">
    <source>
        <dbReference type="ARBA" id="ARBA00004123"/>
    </source>
</evidence>
<proteinExistence type="predicted"/>
<evidence type="ECO:0000313" key="14">
    <source>
        <dbReference type="Proteomes" id="UP001470230"/>
    </source>
</evidence>
<feature type="compositionally biased region" description="Polar residues" evidence="10">
    <location>
        <begin position="383"/>
        <end position="400"/>
    </location>
</feature>
<dbReference type="Proteomes" id="UP001470230">
    <property type="component" value="Unassembled WGS sequence"/>
</dbReference>
<evidence type="ECO:0000256" key="5">
    <source>
        <dbReference type="ARBA" id="ARBA00022763"/>
    </source>
</evidence>
<dbReference type="SUPFAM" id="SSF88723">
    <property type="entry name" value="PIN domain-like"/>
    <property type="match status" value="1"/>
</dbReference>
<dbReference type="PROSITE" id="PS00842">
    <property type="entry name" value="XPG_2"/>
    <property type="match status" value="1"/>
</dbReference>
<keyword evidence="4" id="KW-0479">Metal-binding</keyword>
<evidence type="ECO:0000259" key="12">
    <source>
        <dbReference type="SMART" id="SM00485"/>
    </source>
</evidence>
<keyword evidence="5" id="KW-0227">DNA damage</keyword>
<dbReference type="Gene3D" id="3.40.50.1010">
    <property type="entry name" value="5'-nuclease"/>
    <property type="match status" value="1"/>
</dbReference>
<evidence type="ECO:0000256" key="1">
    <source>
        <dbReference type="ARBA" id="ARBA00001946"/>
    </source>
</evidence>
<evidence type="ECO:0000259" key="11">
    <source>
        <dbReference type="SMART" id="SM00484"/>
    </source>
</evidence>
<keyword evidence="6" id="KW-0378">Hydrolase</keyword>
<dbReference type="Gene3D" id="1.10.150.20">
    <property type="entry name" value="5' to 3' exonuclease, C-terminal subdomain"/>
    <property type="match status" value="1"/>
</dbReference>
<evidence type="ECO:0000256" key="7">
    <source>
        <dbReference type="ARBA" id="ARBA00022842"/>
    </source>
</evidence>
<dbReference type="SMART" id="SM00484">
    <property type="entry name" value="XPGI"/>
    <property type="match status" value="1"/>
</dbReference>
<feature type="compositionally biased region" description="Polar residues" evidence="10">
    <location>
        <begin position="343"/>
        <end position="353"/>
    </location>
</feature>
<dbReference type="SMART" id="SM00485">
    <property type="entry name" value="XPGN"/>
    <property type="match status" value="1"/>
</dbReference>